<dbReference type="InterPro" id="IPR029058">
    <property type="entry name" value="AB_hydrolase_fold"/>
</dbReference>
<dbReference type="EMBL" id="JBHTLM010000001">
    <property type="protein sequence ID" value="MFD1174735.1"/>
    <property type="molecule type" value="Genomic_DNA"/>
</dbReference>
<sequence length="318" mass="35734">MGAITQRLADLAEFRAERTAKEDFDDFWSRTLQQYKTKPLNGKRQRIETYMQGVSAHHITFEGFDDTPLHGWYLIPNDSGADRKHPCLVIYQGYRCQRGLPEYYATWLMMGYAVFIYDTRGQTGESGNRLVSGSGIMTGWMTQGIMEPDAFYGKALVIDAWKALEWVKEQPEIDPDRIAVYGTSQGGGMTLQMAALSDVPKAAVANVPNMCHLEFALMNSTGSVTEISEFLYRHPGSLDRILDTLSYFDNLNLAQKINIPVLYSAGLKDTICLPETIAAAYNGNPTASKRLCLYPFMGHDDGVDEHKALIYAFLREHL</sequence>
<dbReference type="InterPro" id="IPR039069">
    <property type="entry name" value="CE7"/>
</dbReference>
<dbReference type="PANTHER" id="PTHR40111">
    <property type="entry name" value="CEPHALOSPORIN-C DEACETYLASE"/>
    <property type="match status" value="1"/>
</dbReference>
<dbReference type="InterPro" id="IPR008391">
    <property type="entry name" value="AXE1_dom"/>
</dbReference>
<comment type="caution">
    <text evidence="2">The sequence shown here is derived from an EMBL/GenBank/DDBJ whole genome shotgun (WGS) entry which is preliminary data.</text>
</comment>
<keyword evidence="3" id="KW-1185">Reference proteome</keyword>
<gene>
    <name evidence="2" type="ORF">ACFQ3W_00225</name>
</gene>
<reference evidence="3" key="1">
    <citation type="journal article" date="2019" name="Int. J. Syst. Evol. Microbiol.">
        <title>The Global Catalogue of Microorganisms (GCM) 10K type strain sequencing project: providing services to taxonomists for standard genome sequencing and annotation.</title>
        <authorList>
            <consortium name="The Broad Institute Genomics Platform"/>
            <consortium name="The Broad Institute Genome Sequencing Center for Infectious Disease"/>
            <person name="Wu L."/>
            <person name="Ma J."/>
        </authorList>
    </citation>
    <scope>NUCLEOTIDE SEQUENCE [LARGE SCALE GENOMIC DNA]</scope>
    <source>
        <strain evidence="3">CCUG 59189</strain>
    </source>
</reference>
<evidence type="ECO:0000313" key="2">
    <source>
        <dbReference type="EMBL" id="MFD1174735.1"/>
    </source>
</evidence>
<dbReference type="PANTHER" id="PTHR40111:SF1">
    <property type="entry name" value="CEPHALOSPORIN-C DEACETYLASE"/>
    <property type="match status" value="1"/>
</dbReference>
<dbReference type="Pfam" id="PF05448">
    <property type="entry name" value="AXE1"/>
    <property type="match status" value="1"/>
</dbReference>
<proteinExistence type="predicted"/>
<feature type="domain" description="Acetyl xylan esterase" evidence="1">
    <location>
        <begin position="6"/>
        <end position="316"/>
    </location>
</feature>
<name>A0ABW3RRI7_9BACL</name>
<dbReference type="Gene3D" id="3.40.50.1820">
    <property type="entry name" value="alpha/beta hydrolase"/>
    <property type="match status" value="1"/>
</dbReference>
<dbReference type="RefSeq" id="WP_379315427.1">
    <property type="nucleotide sequence ID" value="NZ_JBHTLM010000001.1"/>
</dbReference>
<protein>
    <submittedName>
        <fullName evidence="2">Acetylxylan esterase</fullName>
    </submittedName>
</protein>
<evidence type="ECO:0000259" key="1">
    <source>
        <dbReference type="Pfam" id="PF05448"/>
    </source>
</evidence>
<evidence type="ECO:0000313" key="3">
    <source>
        <dbReference type="Proteomes" id="UP001597262"/>
    </source>
</evidence>
<organism evidence="2 3">
    <name type="scientific">Paenibacillus puldeungensis</name>
    <dbReference type="NCBI Taxonomy" id="696536"/>
    <lineage>
        <taxon>Bacteria</taxon>
        <taxon>Bacillati</taxon>
        <taxon>Bacillota</taxon>
        <taxon>Bacilli</taxon>
        <taxon>Bacillales</taxon>
        <taxon>Paenibacillaceae</taxon>
        <taxon>Paenibacillus</taxon>
    </lineage>
</organism>
<dbReference type="Proteomes" id="UP001597262">
    <property type="component" value="Unassembled WGS sequence"/>
</dbReference>
<dbReference type="SUPFAM" id="SSF53474">
    <property type="entry name" value="alpha/beta-Hydrolases"/>
    <property type="match status" value="1"/>
</dbReference>
<accession>A0ABW3RRI7</accession>